<feature type="transmembrane region" description="Helical" evidence="9">
    <location>
        <begin position="563"/>
        <end position="587"/>
    </location>
</feature>
<feature type="chain" id="PRO_5004219625" evidence="10">
    <location>
        <begin position="36"/>
        <end position="816"/>
    </location>
</feature>
<sequence>MTPAAPAISQTFRNITALLITFAAVVLLHVSAAQAEQSPEEIENSEILHLVEIKQRELNLLEQSDLKLQEAMKGALKSASETYEKALRDYEEAQLTHGLSGGTPMLTRSSVQRLNALYNDLETAQESLSNVRDQARVRLERIGAVDVAPLLKSRDISAATRNLVDAYLRDLRNIQSRLETQEARAAKLESRLGKLRQNVQERRLQREEELVSSWRDFFFRNKDPLLSVELWRQSDSVALWASMLMTGMTRELGMLSSNAFSAVLFALGIIGLLALGGVPVIRSATRGTPGATPQAVRALHTSCLIGSIGLAVVIASSRMFAGAAIYTSVAGMVMLGFATIRASAILRRMINTGFIRLSHSPAAVMFLCSSLIVVSEMPAKLAVPLWALLLVLYGFYMSLRDRRRGIHGSIAKRSWFWLCALLLIVAVAGYGVFSAFLFMVWFVLYAAYSASIALTELIHLRGAASTADSTALVMGKGVLVGIASPGVWLMSFGAGLLWLYGFVGQGVFASIANLELSWEGFSLKLASLLLLAALFYITRACTTLARGALARMSLHWPRGQRGAVLSLQTTATYALWGLYALIALHILGVSLTSLTVIAGGLSVGLGFGMQTIFNNFMSGLILLFGRSIQQGDIIQVGELWCTVKNVTIRTTIVETFDSATILIPNSDLVTTQVTNWTKNNTTIRRDILVGVAYGSDTRKVEKTLLALAKAHPNVMRRPEPQVIFSNFGASSLDFFLRIWIDDIDNMLTTASSLRFAIDEEFRKEEIEIAFPQMDLHLRSLPPSWQVQPSASVRQKHNSTEAEDNIPSAQSGNDAPA</sequence>
<feature type="transmembrane region" description="Helical" evidence="9">
    <location>
        <begin position="478"/>
        <end position="501"/>
    </location>
</feature>
<evidence type="ECO:0000259" key="12">
    <source>
        <dbReference type="Pfam" id="PF21082"/>
    </source>
</evidence>
<feature type="transmembrane region" description="Helical" evidence="9">
    <location>
        <begin position="323"/>
        <end position="342"/>
    </location>
</feature>
<dbReference type="InterPro" id="IPR049278">
    <property type="entry name" value="MS_channel_C"/>
</dbReference>
<feature type="transmembrane region" description="Helical" evidence="9">
    <location>
        <begin position="415"/>
        <end position="433"/>
    </location>
</feature>
<keyword evidence="5 9" id="KW-1133">Transmembrane helix</keyword>
<dbReference type="GO" id="GO:0005886">
    <property type="term" value="C:plasma membrane"/>
    <property type="evidence" value="ECO:0007669"/>
    <property type="project" value="UniProtKB-SubCell"/>
</dbReference>
<evidence type="ECO:0000313" key="14">
    <source>
        <dbReference type="EMBL" id="ABB40240.1"/>
    </source>
</evidence>
<dbReference type="InterPro" id="IPR011014">
    <property type="entry name" value="MscS_channel_TM-2"/>
</dbReference>
<dbReference type="HOGENOM" id="CLU_012552_0_0_7"/>
<feature type="transmembrane region" description="Helical" evidence="9">
    <location>
        <begin position="521"/>
        <end position="542"/>
    </location>
</feature>
<feature type="transmembrane region" description="Helical" evidence="9">
    <location>
        <begin position="381"/>
        <end position="399"/>
    </location>
</feature>
<name>Q30VQ6_OLEA2</name>
<dbReference type="Gene3D" id="1.10.287.1260">
    <property type="match status" value="1"/>
</dbReference>
<dbReference type="InterPro" id="IPR011066">
    <property type="entry name" value="MscS_channel_C_sf"/>
</dbReference>
<evidence type="ECO:0000256" key="9">
    <source>
        <dbReference type="SAM" id="Phobius"/>
    </source>
</evidence>
<feature type="domain" description="Mechanosensitive ion channel MscS C-terminal" evidence="12">
    <location>
        <begin position="689"/>
        <end position="768"/>
    </location>
</feature>
<dbReference type="InterPro" id="IPR023408">
    <property type="entry name" value="MscS_beta-dom_sf"/>
</dbReference>
<keyword evidence="15" id="KW-1185">Reference proteome</keyword>
<keyword evidence="10" id="KW-0732">Signal</keyword>
<dbReference type="AlphaFoldDB" id="Q30VQ6"/>
<dbReference type="InterPro" id="IPR049142">
    <property type="entry name" value="MS_channel_1st"/>
</dbReference>
<feature type="coiled-coil region" evidence="7">
    <location>
        <begin position="76"/>
        <end position="134"/>
    </location>
</feature>
<dbReference type="SUPFAM" id="SSF82861">
    <property type="entry name" value="Mechanosensitive channel protein MscS (YggB), transmembrane region"/>
    <property type="match status" value="1"/>
</dbReference>
<dbReference type="Pfam" id="PF00924">
    <property type="entry name" value="MS_channel_2nd"/>
    <property type="match status" value="1"/>
</dbReference>
<organism evidence="14 15">
    <name type="scientific">Oleidesulfovibrio alaskensis (strain ATCC BAA-1058 / DSM 17464 / G20)</name>
    <name type="common">Desulfovibrio alaskensis</name>
    <dbReference type="NCBI Taxonomy" id="207559"/>
    <lineage>
        <taxon>Bacteria</taxon>
        <taxon>Pseudomonadati</taxon>
        <taxon>Thermodesulfobacteriota</taxon>
        <taxon>Desulfovibrionia</taxon>
        <taxon>Desulfovibrionales</taxon>
        <taxon>Desulfovibrionaceae</taxon>
        <taxon>Oleidesulfovibrio</taxon>
    </lineage>
</organism>
<gene>
    <name evidence="14" type="ordered locus">Dde_3447</name>
</gene>
<dbReference type="SUPFAM" id="SSF82689">
    <property type="entry name" value="Mechanosensitive channel protein MscS (YggB), C-terminal domain"/>
    <property type="match status" value="1"/>
</dbReference>
<protein>
    <submittedName>
        <fullName evidence="14">MscS Mechanosensitive ion channel</fullName>
    </submittedName>
</protein>
<dbReference type="InterPro" id="IPR010920">
    <property type="entry name" value="LSM_dom_sf"/>
</dbReference>
<evidence type="ECO:0000256" key="2">
    <source>
        <dbReference type="ARBA" id="ARBA00008017"/>
    </source>
</evidence>
<evidence type="ECO:0000256" key="4">
    <source>
        <dbReference type="ARBA" id="ARBA00022692"/>
    </source>
</evidence>
<feature type="compositionally biased region" description="Polar residues" evidence="8">
    <location>
        <begin position="806"/>
        <end position="816"/>
    </location>
</feature>
<evidence type="ECO:0000313" key="15">
    <source>
        <dbReference type="Proteomes" id="UP000002710"/>
    </source>
</evidence>
<evidence type="ECO:0000259" key="11">
    <source>
        <dbReference type="Pfam" id="PF00924"/>
    </source>
</evidence>
<accession>Q30VQ6</accession>
<evidence type="ECO:0000256" key="5">
    <source>
        <dbReference type="ARBA" id="ARBA00022989"/>
    </source>
</evidence>
<dbReference type="SUPFAM" id="SSF50182">
    <property type="entry name" value="Sm-like ribonucleoproteins"/>
    <property type="match status" value="1"/>
</dbReference>
<evidence type="ECO:0000256" key="10">
    <source>
        <dbReference type="SAM" id="SignalP"/>
    </source>
</evidence>
<dbReference type="InterPro" id="IPR052702">
    <property type="entry name" value="MscS-like_channel"/>
</dbReference>
<proteinExistence type="inferred from homology"/>
<feature type="domain" description="Mechanosensitive ion channel MscS" evidence="11">
    <location>
        <begin position="611"/>
        <end position="678"/>
    </location>
</feature>
<evidence type="ECO:0000256" key="7">
    <source>
        <dbReference type="SAM" id="Coils"/>
    </source>
</evidence>
<dbReference type="Gene3D" id="2.30.30.60">
    <property type="match status" value="1"/>
</dbReference>
<dbReference type="GO" id="GO:0008381">
    <property type="term" value="F:mechanosensitive monoatomic ion channel activity"/>
    <property type="evidence" value="ECO:0007669"/>
    <property type="project" value="UniProtKB-ARBA"/>
</dbReference>
<dbReference type="PANTHER" id="PTHR30347">
    <property type="entry name" value="POTASSIUM CHANNEL RELATED"/>
    <property type="match status" value="1"/>
</dbReference>
<feature type="signal peptide" evidence="10">
    <location>
        <begin position="1"/>
        <end position="35"/>
    </location>
</feature>
<dbReference type="InterPro" id="IPR006685">
    <property type="entry name" value="MscS_channel_2nd"/>
</dbReference>
<dbReference type="Proteomes" id="UP000002710">
    <property type="component" value="Chromosome"/>
</dbReference>
<dbReference type="KEGG" id="dde:Dde_3447"/>
<feature type="transmembrane region" description="Helical" evidence="9">
    <location>
        <begin position="439"/>
        <end position="458"/>
    </location>
</feature>
<dbReference type="eggNOG" id="COG3264">
    <property type="taxonomic scope" value="Bacteria"/>
</dbReference>
<comment type="similarity">
    <text evidence="2">Belongs to the MscS (TC 1.A.23) family.</text>
</comment>
<feature type="coiled-coil region" evidence="7">
    <location>
        <begin position="164"/>
        <end position="205"/>
    </location>
</feature>
<keyword evidence="6 9" id="KW-0472">Membrane</keyword>
<feature type="region of interest" description="Disordered" evidence="8">
    <location>
        <begin position="786"/>
        <end position="816"/>
    </location>
</feature>
<feature type="transmembrane region" description="Helical" evidence="9">
    <location>
        <begin position="259"/>
        <end position="278"/>
    </location>
</feature>
<comment type="subcellular location">
    <subcellularLocation>
        <location evidence="1">Cell membrane</location>
        <topology evidence="1">Multi-pass membrane protein</topology>
    </subcellularLocation>
</comment>
<feature type="domain" description="Mechanosensitive ion channel transmembrane helices 2/3" evidence="13">
    <location>
        <begin position="572"/>
        <end position="610"/>
    </location>
</feature>
<evidence type="ECO:0000259" key="13">
    <source>
        <dbReference type="Pfam" id="PF21088"/>
    </source>
</evidence>
<evidence type="ECO:0000256" key="1">
    <source>
        <dbReference type="ARBA" id="ARBA00004651"/>
    </source>
</evidence>
<keyword evidence="4 9" id="KW-0812">Transmembrane</keyword>
<evidence type="ECO:0000256" key="8">
    <source>
        <dbReference type="SAM" id="MobiDB-lite"/>
    </source>
</evidence>
<keyword evidence="3" id="KW-1003">Cell membrane</keyword>
<dbReference type="Pfam" id="PF21082">
    <property type="entry name" value="MS_channel_3rd"/>
    <property type="match status" value="1"/>
</dbReference>
<dbReference type="EMBL" id="CP000112">
    <property type="protein sequence ID" value="ABB40240.1"/>
    <property type="molecule type" value="Genomic_DNA"/>
</dbReference>
<feature type="transmembrane region" description="Helical" evidence="9">
    <location>
        <begin position="298"/>
        <end position="317"/>
    </location>
</feature>
<keyword evidence="7" id="KW-0175">Coiled coil</keyword>
<dbReference type="PANTHER" id="PTHR30347:SF1">
    <property type="entry name" value="MECHANOSENSITIVE CHANNEL MSCK"/>
    <property type="match status" value="1"/>
</dbReference>
<evidence type="ECO:0000256" key="6">
    <source>
        <dbReference type="ARBA" id="ARBA00023136"/>
    </source>
</evidence>
<dbReference type="STRING" id="207559.Dde_3447"/>
<dbReference type="Pfam" id="PF21088">
    <property type="entry name" value="MS_channel_1st"/>
    <property type="match status" value="1"/>
</dbReference>
<dbReference type="Gene3D" id="3.30.70.100">
    <property type="match status" value="1"/>
</dbReference>
<reference evidence="14 15" key="1">
    <citation type="journal article" date="2011" name="J. Bacteriol.">
        <title>Complete genome sequence and updated annotation of Desulfovibrio alaskensis G20.</title>
        <authorList>
            <person name="Hauser L.J."/>
            <person name="Land M.L."/>
            <person name="Brown S.D."/>
            <person name="Larimer F."/>
            <person name="Keller K.L."/>
            <person name="Rapp-Giles B.J."/>
            <person name="Price M.N."/>
            <person name="Lin M."/>
            <person name="Bruce D.C."/>
            <person name="Detter J.C."/>
            <person name="Tapia R."/>
            <person name="Han C.S."/>
            <person name="Goodwin L.A."/>
            <person name="Cheng J.F."/>
            <person name="Pitluck S."/>
            <person name="Copeland A."/>
            <person name="Lucas S."/>
            <person name="Nolan M."/>
            <person name="Lapidus A.L."/>
            <person name="Palumbo A.V."/>
            <person name="Wall J.D."/>
        </authorList>
    </citation>
    <scope>NUCLEOTIDE SEQUENCE [LARGE SCALE GENOMIC DNA]</scope>
    <source>
        <strain evidence="15">ATCC BAA 1058 / DSM 17464 / G20</strain>
    </source>
</reference>
<evidence type="ECO:0000256" key="3">
    <source>
        <dbReference type="ARBA" id="ARBA00022475"/>
    </source>
</evidence>